<name>A0A554VM97_9FLAO</name>
<gene>
    <name evidence="2" type="ORF">FOF46_08920</name>
</gene>
<dbReference type="AlphaFoldDB" id="A0A554VM97"/>
<dbReference type="EMBL" id="VLNR01000014">
    <property type="protein sequence ID" value="TSE09366.1"/>
    <property type="molecule type" value="Genomic_DNA"/>
</dbReference>
<protein>
    <recommendedName>
        <fullName evidence="1">Type six secretion immunity 3 domain-containing protein</fullName>
    </recommendedName>
</protein>
<reference evidence="2 3" key="1">
    <citation type="submission" date="2019-07" db="EMBL/GenBank/DDBJ databases">
        <title>The draft genome sequence of Aquimarina algiphila M91.</title>
        <authorList>
            <person name="Meng X."/>
        </authorList>
    </citation>
    <scope>NUCLEOTIDE SEQUENCE [LARGE SCALE GENOMIC DNA]</scope>
    <source>
        <strain evidence="2 3">M91</strain>
    </source>
</reference>
<comment type="caution">
    <text evidence="2">The sequence shown here is derived from an EMBL/GenBank/DDBJ whole genome shotgun (WGS) entry which is preliminary data.</text>
</comment>
<sequence>MKSIFIVLTIMSVLLGCKSKERDFDFKGDTKELIRLELQELNIGIWIPKKHTLIKRGNYINVILDPNKRYNKSFTIKKTNPDTQKKQYPKYVKLKNGIGIFYETFVASNPGSSGGKIYDLKGFFEFRNEMFLVTSSQLIESGGGNAEFCFEYISSIEKLK</sequence>
<dbReference type="InterPro" id="IPR054004">
    <property type="entry name" value="Tsi3"/>
</dbReference>
<dbReference type="RefSeq" id="WP_143916207.1">
    <property type="nucleotide sequence ID" value="NZ_CANMIK010000002.1"/>
</dbReference>
<dbReference type="OrthoDB" id="1450895at2"/>
<dbReference type="Pfam" id="PF22211">
    <property type="entry name" value="Tsi3"/>
    <property type="match status" value="1"/>
</dbReference>
<organism evidence="2 3">
    <name type="scientific">Aquimarina algiphila</name>
    <dbReference type="NCBI Taxonomy" id="2047982"/>
    <lineage>
        <taxon>Bacteria</taxon>
        <taxon>Pseudomonadati</taxon>
        <taxon>Bacteroidota</taxon>
        <taxon>Flavobacteriia</taxon>
        <taxon>Flavobacteriales</taxon>
        <taxon>Flavobacteriaceae</taxon>
        <taxon>Aquimarina</taxon>
    </lineage>
</organism>
<accession>A0A554VM97</accession>
<evidence type="ECO:0000259" key="1">
    <source>
        <dbReference type="Pfam" id="PF22211"/>
    </source>
</evidence>
<feature type="domain" description="Type six secretion immunity 3" evidence="1">
    <location>
        <begin position="45"/>
        <end position="157"/>
    </location>
</feature>
<keyword evidence="3" id="KW-1185">Reference proteome</keyword>
<proteinExistence type="predicted"/>
<dbReference type="PROSITE" id="PS51257">
    <property type="entry name" value="PROKAR_LIPOPROTEIN"/>
    <property type="match status" value="1"/>
</dbReference>
<evidence type="ECO:0000313" key="2">
    <source>
        <dbReference type="EMBL" id="TSE09366.1"/>
    </source>
</evidence>
<dbReference type="Proteomes" id="UP000318833">
    <property type="component" value="Unassembled WGS sequence"/>
</dbReference>
<evidence type="ECO:0000313" key="3">
    <source>
        <dbReference type="Proteomes" id="UP000318833"/>
    </source>
</evidence>